<dbReference type="GO" id="GO:0016298">
    <property type="term" value="F:lipase activity"/>
    <property type="evidence" value="ECO:0007669"/>
    <property type="project" value="InterPro"/>
</dbReference>
<keyword evidence="2" id="KW-0732">Signal</keyword>
<dbReference type="GO" id="GO:0016042">
    <property type="term" value="P:lipid catabolic process"/>
    <property type="evidence" value="ECO:0007669"/>
    <property type="project" value="TreeGrafter"/>
</dbReference>
<dbReference type="InterPro" id="IPR013818">
    <property type="entry name" value="Lipase"/>
</dbReference>
<dbReference type="GO" id="GO:0005615">
    <property type="term" value="C:extracellular space"/>
    <property type="evidence" value="ECO:0007669"/>
    <property type="project" value="TreeGrafter"/>
</dbReference>
<dbReference type="Proteomes" id="UP000708208">
    <property type="component" value="Unassembled WGS sequence"/>
</dbReference>
<organism evidence="4 5">
    <name type="scientific">Allacma fusca</name>
    <dbReference type="NCBI Taxonomy" id="39272"/>
    <lineage>
        <taxon>Eukaryota</taxon>
        <taxon>Metazoa</taxon>
        <taxon>Ecdysozoa</taxon>
        <taxon>Arthropoda</taxon>
        <taxon>Hexapoda</taxon>
        <taxon>Collembola</taxon>
        <taxon>Symphypleona</taxon>
        <taxon>Sminthuridae</taxon>
        <taxon>Allacma</taxon>
    </lineage>
</organism>
<dbReference type="GO" id="GO:0017171">
    <property type="term" value="F:serine hydrolase activity"/>
    <property type="evidence" value="ECO:0007669"/>
    <property type="project" value="TreeGrafter"/>
</dbReference>
<dbReference type="InterPro" id="IPR000734">
    <property type="entry name" value="TAG_lipase"/>
</dbReference>
<dbReference type="PANTHER" id="PTHR11610:SF173">
    <property type="entry name" value="LIPASE DOMAIN-CONTAINING PROTEIN-RELATED"/>
    <property type="match status" value="1"/>
</dbReference>
<feature type="domain" description="Lipase" evidence="3">
    <location>
        <begin position="60"/>
        <end position="317"/>
    </location>
</feature>
<evidence type="ECO:0000259" key="3">
    <source>
        <dbReference type="Pfam" id="PF00151"/>
    </source>
</evidence>
<accession>A0A8J2P9K6</accession>
<evidence type="ECO:0000256" key="1">
    <source>
        <dbReference type="RuleBase" id="RU004262"/>
    </source>
</evidence>
<comment type="caution">
    <text evidence="4">The sequence shown here is derived from an EMBL/GenBank/DDBJ whole genome shotgun (WGS) entry which is preliminary data.</text>
</comment>
<dbReference type="OrthoDB" id="199913at2759"/>
<evidence type="ECO:0000313" key="4">
    <source>
        <dbReference type="EMBL" id="CAG7786733.1"/>
    </source>
</evidence>
<proteinExistence type="inferred from homology"/>
<dbReference type="EMBL" id="CAJVCH010324382">
    <property type="protein sequence ID" value="CAG7786733.1"/>
    <property type="molecule type" value="Genomic_DNA"/>
</dbReference>
<dbReference type="Pfam" id="PF00151">
    <property type="entry name" value="Lipase"/>
    <property type="match status" value="1"/>
</dbReference>
<gene>
    <name evidence="4" type="ORF">AFUS01_LOCUS25288</name>
</gene>
<comment type="similarity">
    <text evidence="1">Belongs to the AB hydrolase superfamily. Lipase family.</text>
</comment>
<evidence type="ECO:0000256" key="2">
    <source>
        <dbReference type="SAM" id="SignalP"/>
    </source>
</evidence>
<protein>
    <recommendedName>
        <fullName evidence="3">Lipase domain-containing protein</fullName>
    </recommendedName>
</protein>
<keyword evidence="5" id="KW-1185">Reference proteome</keyword>
<sequence>MNFVKATELLFPIVFYLLISFTNGEVQGSSSKPGSSGTTKMFPTINQMTNFVIRLMNCVKRDPNLVRFYVANDIEYNTTYREIVLNNTESLRNSGIVPEFPLKVLVHGYNQNVSSSFPQNVKNAYLAAQKTLDKNVLIVDYGALGNAYITYDKLTDVDITTCYIQAALNAAKVGTRIAEMIQFLILQGFAQLNNTHLIGHSLGSHVSGYAGHHLQKLFKGQKVGRFTALDPAGPGFKPNILPVRPMNATDAEFVDVIHTNQVAFGSAGQIGQVDIYANGAIALQPTCVTASDAVSLGAWCSHGASTLVFAQSISNDKMIARNLLGGEAIVGEFCSPMTPHGNYEYIAIDEYLSTTTGGAQNETTTMSP</sequence>
<name>A0A8J2P9K6_9HEXA</name>
<dbReference type="AlphaFoldDB" id="A0A8J2P9K6"/>
<reference evidence="4" key="1">
    <citation type="submission" date="2021-06" db="EMBL/GenBank/DDBJ databases">
        <authorList>
            <person name="Hodson N. C."/>
            <person name="Mongue J. A."/>
            <person name="Jaron S. K."/>
        </authorList>
    </citation>
    <scope>NUCLEOTIDE SEQUENCE</scope>
</reference>
<feature type="signal peptide" evidence="2">
    <location>
        <begin position="1"/>
        <end position="24"/>
    </location>
</feature>
<evidence type="ECO:0000313" key="5">
    <source>
        <dbReference type="Proteomes" id="UP000708208"/>
    </source>
</evidence>
<feature type="chain" id="PRO_5035191213" description="Lipase domain-containing protein" evidence="2">
    <location>
        <begin position="25"/>
        <end position="368"/>
    </location>
</feature>
<dbReference type="PANTHER" id="PTHR11610">
    <property type="entry name" value="LIPASE"/>
    <property type="match status" value="1"/>
</dbReference>